<organism evidence="2 3">
    <name type="scientific">Microbacterium luteolum</name>
    <name type="common">Aureobacterium luteolum</name>
    <dbReference type="NCBI Taxonomy" id="69367"/>
    <lineage>
        <taxon>Bacteria</taxon>
        <taxon>Bacillati</taxon>
        <taxon>Actinomycetota</taxon>
        <taxon>Actinomycetes</taxon>
        <taxon>Micrococcales</taxon>
        <taxon>Microbacteriaceae</taxon>
        <taxon>Microbacterium</taxon>
    </lineage>
</organism>
<keyword evidence="3" id="KW-1185">Reference proteome</keyword>
<reference evidence="2 3" key="1">
    <citation type="submission" date="2021-06" db="EMBL/GenBank/DDBJ databases">
        <title>Genome-based taxonomic framework of Microbacterium strains isolated from marine environment, the description of four new species and reclassification of four preexisting species.</title>
        <authorList>
            <person name="Lee S.D."/>
            <person name="Kim S.-M."/>
            <person name="Byeon Y.-S."/>
            <person name="Yang H.L."/>
            <person name="Kim I.S."/>
        </authorList>
    </citation>
    <scope>NUCLEOTIDE SEQUENCE [LARGE SCALE GENOMIC DNA]</scope>
    <source>
        <strain evidence="2 3">KACC 14465</strain>
    </source>
</reference>
<accession>A0ABY7XTN2</accession>
<evidence type="ECO:0000256" key="1">
    <source>
        <dbReference type="SAM" id="MobiDB-lite"/>
    </source>
</evidence>
<evidence type="ECO:0000313" key="2">
    <source>
        <dbReference type="EMBL" id="WDM44317.1"/>
    </source>
</evidence>
<dbReference type="EMBL" id="CP078075">
    <property type="protein sequence ID" value="WDM44317.1"/>
    <property type="molecule type" value="Genomic_DNA"/>
</dbReference>
<feature type="region of interest" description="Disordered" evidence="1">
    <location>
        <begin position="181"/>
        <end position="212"/>
    </location>
</feature>
<gene>
    <name evidence="2" type="ORF">KV395_14150</name>
</gene>
<evidence type="ECO:0000313" key="3">
    <source>
        <dbReference type="Proteomes" id="UP001215097"/>
    </source>
</evidence>
<protein>
    <submittedName>
        <fullName evidence="2">Uncharacterized protein</fullName>
    </submittedName>
</protein>
<proteinExistence type="predicted"/>
<dbReference type="Proteomes" id="UP001215097">
    <property type="component" value="Chromosome"/>
</dbReference>
<sequence length="271" mass="28404">MAAALGLPGDARPSDLDGGWVVGDYAGAHFSLQLWGGAYFQSGIPDALSVCERSATDLHGRDKMNDDGTWAFGQEMIRCMAETPLPSDDLVNESVSLFLSALGIDESATHITVTPDGSARMTTATAALLVENNVTEIVARVTVSAQGIMYASGPTGEIVSLGAYTVVSPAEAGDRLSDPAFSARMVSSPDDQSVPLTPLAAPPEAPKPGSAVPWRVHDREVVSVRLGLALLLDDVNLHRYLVPTYEFTASDGSVWSVIALAEDELDTTGSG</sequence>
<name>A0ABY7XTN2_MICLT</name>